<keyword evidence="8" id="KW-1185">Reference proteome</keyword>
<dbReference type="GO" id="GO:0012505">
    <property type="term" value="C:endomembrane system"/>
    <property type="evidence" value="ECO:0007669"/>
    <property type="project" value="UniProtKB-SubCell"/>
</dbReference>
<feature type="transmembrane region" description="Helical" evidence="6">
    <location>
        <begin position="272"/>
        <end position="289"/>
    </location>
</feature>
<keyword evidence="4 6" id="KW-1133">Transmembrane helix</keyword>
<comment type="subcellular location">
    <subcellularLocation>
        <location evidence="1">Endomembrane system</location>
        <topology evidence="1">Multi-pass membrane protein</topology>
    </subcellularLocation>
</comment>
<dbReference type="Pfam" id="PF15982">
    <property type="entry name" value="TMEM135_C_rich"/>
    <property type="match status" value="1"/>
</dbReference>
<evidence type="ECO:0000256" key="6">
    <source>
        <dbReference type="SAM" id="Phobius"/>
    </source>
</evidence>
<feature type="transmembrane region" description="Helical" evidence="6">
    <location>
        <begin position="98"/>
        <end position="118"/>
    </location>
</feature>
<evidence type="ECO:0000313" key="8">
    <source>
        <dbReference type="Proteomes" id="UP000694925"/>
    </source>
</evidence>
<feature type="transmembrane region" description="Helical" evidence="6">
    <location>
        <begin position="70"/>
        <end position="91"/>
    </location>
</feature>
<evidence type="ECO:0000313" key="9">
    <source>
        <dbReference type="RefSeq" id="XP_017880160.1"/>
    </source>
</evidence>
<dbReference type="InterPro" id="IPR031926">
    <property type="entry name" value="TMEM135_N"/>
</dbReference>
<name>A0AAJ7IZ21_9HYME</name>
<keyword evidence="5 6" id="KW-0472">Membrane</keyword>
<evidence type="ECO:0000256" key="4">
    <source>
        <dbReference type="ARBA" id="ARBA00022989"/>
    </source>
</evidence>
<gene>
    <name evidence="9" type="primary">LOC108625003</name>
</gene>
<dbReference type="AlphaFoldDB" id="A0AAJ7IZ21"/>
<proteinExistence type="inferred from homology"/>
<keyword evidence="3 6" id="KW-0812">Transmembrane</keyword>
<dbReference type="RefSeq" id="XP_017880160.1">
    <property type="nucleotide sequence ID" value="XM_018024671.2"/>
</dbReference>
<feature type="transmembrane region" description="Helical" evidence="6">
    <location>
        <begin position="309"/>
        <end position="325"/>
    </location>
</feature>
<reference evidence="9" key="1">
    <citation type="submission" date="2025-08" db="UniProtKB">
        <authorList>
            <consortium name="RefSeq"/>
        </authorList>
    </citation>
    <scope>IDENTIFICATION</scope>
    <source>
        <tissue evidence="9">Whole body</tissue>
    </source>
</reference>
<evidence type="ECO:0000256" key="2">
    <source>
        <dbReference type="ARBA" id="ARBA00008924"/>
    </source>
</evidence>
<sequence>MAPQLSKFIDASCKEFSHPWVDSCTRATTGLGLNTLQESLRIYSTVYIVAFLMRGKVPSKGDVKKTVLGILQSTAFLSWNGFAYSFFVCFLRRVLGHFNILTVSFFPAFLASFTAILIERPSRRTLLSLYVSNIASETLFRMGVSRGYWHPVPFAETCIFAISMAALLYYYRSKTSKSDPVYKILRLVVGKYEDAEYLENPSCEIQDSSETVNRCRNDSVVNSPARKDINIFMKSLEAYGNLLARLKVKSKRSCCPHPFSCIHYILKGGVQVFGYAFGGQLVVNLVFGVAKLIKKPTLLKSMIVKKGNLYLPIFIGGFAALYRLVSCSLRRTIQKDSPYFAFPAALIGGLTFTTYKSNTISLYFMWKALQLLWYDLAEKGIVPEVKWFAIFLYCFNTAVVFHAAIVEPQNLRSSYWKFLHNVSGGRIAAMSRTPIDKFGLNTSKHLADVLKATNTTDKMIFHF</sequence>
<dbReference type="PANTHER" id="PTHR12459:SF15">
    <property type="entry name" value="TRANSMEMBRANE PROTEIN 135"/>
    <property type="match status" value="1"/>
</dbReference>
<dbReference type="KEGG" id="ccal:108625003"/>
<evidence type="ECO:0000259" key="7">
    <source>
        <dbReference type="Pfam" id="PF15982"/>
    </source>
</evidence>
<protein>
    <submittedName>
        <fullName evidence="9">Transmembrane protein 135-like isoform X1</fullName>
    </submittedName>
</protein>
<dbReference type="GeneID" id="108625003"/>
<dbReference type="Proteomes" id="UP000694925">
    <property type="component" value="Unplaced"/>
</dbReference>
<feature type="transmembrane region" description="Helical" evidence="6">
    <location>
        <begin position="148"/>
        <end position="171"/>
    </location>
</feature>
<dbReference type="PANTHER" id="PTHR12459">
    <property type="entry name" value="TRANSMEMBRANE PROTEIN 135-RELATED"/>
    <property type="match status" value="1"/>
</dbReference>
<feature type="transmembrane region" description="Helical" evidence="6">
    <location>
        <begin position="337"/>
        <end position="355"/>
    </location>
</feature>
<accession>A0AAJ7IZ21</accession>
<comment type="similarity">
    <text evidence="2">Belongs to the TMEM135 family.</text>
</comment>
<evidence type="ECO:0000256" key="3">
    <source>
        <dbReference type="ARBA" id="ARBA00022692"/>
    </source>
</evidence>
<feature type="transmembrane region" description="Helical" evidence="6">
    <location>
        <begin position="387"/>
        <end position="406"/>
    </location>
</feature>
<dbReference type="InterPro" id="IPR026749">
    <property type="entry name" value="Tmem135"/>
</dbReference>
<feature type="domain" description="Transmembrane protein 135 N-terminal" evidence="7">
    <location>
        <begin position="12"/>
        <end position="144"/>
    </location>
</feature>
<evidence type="ECO:0000256" key="1">
    <source>
        <dbReference type="ARBA" id="ARBA00004127"/>
    </source>
</evidence>
<evidence type="ECO:0000256" key="5">
    <source>
        <dbReference type="ARBA" id="ARBA00023136"/>
    </source>
</evidence>
<organism evidence="8 9">
    <name type="scientific">Ceratina calcarata</name>
    <dbReference type="NCBI Taxonomy" id="156304"/>
    <lineage>
        <taxon>Eukaryota</taxon>
        <taxon>Metazoa</taxon>
        <taxon>Ecdysozoa</taxon>
        <taxon>Arthropoda</taxon>
        <taxon>Hexapoda</taxon>
        <taxon>Insecta</taxon>
        <taxon>Pterygota</taxon>
        <taxon>Neoptera</taxon>
        <taxon>Endopterygota</taxon>
        <taxon>Hymenoptera</taxon>
        <taxon>Apocrita</taxon>
        <taxon>Aculeata</taxon>
        <taxon>Apoidea</taxon>
        <taxon>Anthophila</taxon>
        <taxon>Apidae</taxon>
        <taxon>Ceratina</taxon>
        <taxon>Zadontomerus</taxon>
    </lineage>
</organism>